<sequence length="470" mass="49010">MSSVPTEGWHSAGEPDPETRHPSAVGRRVPIDKIGRIDLGGFAESALPIPRQRPGLPNSRPGSPKVAAGIAARANVAGSKVTGLIVLGLAGILFAGPATVAGPAWAAPAPAATRPESQSLADVQDEIGHTRSKLDESARRAASAAEAFNAGRIRLAEAERAATAAADRVDRADRAVREATDQHRGLAVSADRAGGFAQLSLLLTGDPRRALDRAGAVDALARRQRVVDTGLRLARLDLTEARRSADEALADKKKIVADLAAGKRTIEAAADEQRGLLQRLESRYAELERQARAQQAAAQRARQAAAAAAAAQAARQAAAEQARYRQESGAAAAAGRAFAAAPVIAAPAVVVSGGGGAATAVREAYAQLGKPYVWGAEGPGTFDCSGLTQWVWGKAGVALSHYTGSQWEEGRRVDRAALIPGDLVFFHPDLDHVGLYVGNGKMIDAPRTGEVVRVENVWWSSFQGGIRPGT</sequence>
<evidence type="ECO:0000256" key="4">
    <source>
        <dbReference type="ARBA" id="ARBA00022807"/>
    </source>
</evidence>
<evidence type="ECO:0000313" key="8">
    <source>
        <dbReference type="EMBL" id="THJ75426.1"/>
    </source>
</evidence>
<protein>
    <submittedName>
        <fullName evidence="8">NlpC/P60 family protein</fullName>
    </submittedName>
</protein>
<reference evidence="8 9" key="1">
    <citation type="submission" date="2019-04" db="EMBL/GenBank/DDBJ databases">
        <title>Draft genome sequences for three unisolated Alnus-infective Frankia Sp+ strains, AgTrS, AiOr and AvVan, the first sequenced Frankia strains able to sporulate in-planta.</title>
        <authorList>
            <person name="Bethencourt L."/>
            <person name="Vautrin F."/>
            <person name="Taib N."/>
            <person name="Dubost A."/>
            <person name="Castro-Garcia L."/>
            <person name="Imbaud O."/>
            <person name="Abrouk D."/>
            <person name="Fournier P."/>
            <person name="Briolay J."/>
            <person name="Nguyen A."/>
            <person name="Normand P."/>
            <person name="Fernandez M.P."/>
            <person name="Brochier-Armanet C."/>
            <person name="Herrera-Belaroussi A."/>
        </authorList>
    </citation>
    <scope>NUCLEOTIDE SEQUENCE [LARGE SCALE GENOMIC DNA]</scope>
    <source>
        <strain evidence="8 9">AvVan</strain>
    </source>
</reference>
<accession>A0A4S5ESP4</accession>
<evidence type="ECO:0000256" key="3">
    <source>
        <dbReference type="ARBA" id="ARBA00022801"/>
    </source>
</evidence>
<organism evidence="8 9">
    <name type="scientific">Candidatus Frankia alpina</name>
    <dbReference type="NCBI Taxonomy" id="2699483"/>
    <lineage>
        <taxon>Bacteria</taxon>
        <taxon>Bacillati</taxon>
        <taxon>Actinomycetota</taxon>
        <taxon>Actinomycetes</taxon>
        <taxon>Frankiales</taxon>
        <taxon>Frankiaceae</taxon>
        <taxon>Frankia</taxon>
    </lineage>
</organism>
<gene>
    <name evidence="8" type="ORF">E7Y31_05535</name>
</gene>
<keyword evidence="9" id="KW-1185">Reference proteome</keyword>
<comment type="similarity">
    <text evidence="1">Belongs to the peptidase C40 family.</text>
</comment>
<evidence type="ECO:0000313" key="9">
    <source>
        <dbReference type="Proteomes" id="UP000305282"/>
    </source>
</evidence>
<dbReference type="RefSeq" id="WP_136447227.1">
    <property type="nucleotide sequence ID" value="NZ_SSXH01000081.1"/>
</dbReference>
<proteinExistence type="inferred from homology"/>
<feature type="region of interest" description="Disordered" evidence="6">
    <location>
        <begin position="45"/>
        <end position="65"/>
    </location>
</feature>
<evidence type="ECO:0000256" key="1">
    <source>
        <dbReference type="ARBA" id="ARBA00007074"/>
    </source>
</evidence>
<keyword evidence="5" id="KW-0175">Coiled coil</keyword>
<feature type="region of interest" description="Disordered" evidence="6">
    <location>
        <begin position="1"/>
        <end position="29"/>
    </location>
</feature>
<dbReference type="Gene3D" id="3.90.1720.10">
    <property type="entry name" value="endopeptidase domain like (from Nostoc punctiforme)"/>
    <property type="match status" value="1"/>
</dbReference>
<keyword evidence="4" id="KW-0788">Thiol protease</keyword>
<feature type="domain" description="NlpC/P60" evidence="7">
    <location>
        <begin position="354"/>
        <end position="470"/>
    </location>
</feature>
<dbReference type="PANTHER" id="PTHR47359">
    <property type="entry name" value="PEPTIDOGLYCAN DL-ENDOPEPTIDASE CWLO"/>
    <property type="match status" value="1"/>
</dbReference>
<dbReference type="PROSITE" id="PS51935">
    <property type="entry name" value="NLPC_P60"/>
    <property type="match status" value="1"/>
</dbReference>
<dbReference type="PANTHER" id="PTHR47359:SF3">
    <property type="entry name" value="NLP_P60 DOMAIN-CONTAINING PROTEIN-RELATED"/>
    <property type="match status" value="1"/>
</dbReference>
<evidence type="ECO:0000259" key="7">
    <source>
        <dbReference type="PROSITE" id="PS51935"/>
    </source>
</evidence>
<name>A0A4S5ESP4_9ACTN</name>
<dbReference type="GO" id="GO:0008234">
    <property type="term" value="F:cysteine-type peptidase activity"/>
    <property type="evidence" value="ECO:0007669"/>
    <property type="project" value="UniProtKB-KW"/>
</dbReference>
<dbReference type="GO" id="GO:0006508">
    <property type="term" value="P:proteolysis"/>
    <property type="evidence" value="ECO:0007669"/>
    <property type="project" value="UniProtKB-KW"/>
</dbReference>
<dbReference type="AlphaFoldDB" id="A0A4S5ESP4"/>
<evidence type="ECO:0000256" key="5">
    <source>
        <dbReference type="SAM" id="Coils"/>
    </source>
</evidence>
<feature type="coiled-coil region" evidence="5">
    <location>
        <begin position="263"/>
        <end position="304"/>
    </location>
</feature>
<keyword evidence="2" id="KW-0645">Protease</keyword>
<dbReference type="InterPro" id="IPR038765">
    <property type="entry name" value="Papain-like_cys_pep_sf"/>
</dbReference>
<dbReference type="EMBL" id="SSXH01000081">
    <property type="protein sequence ID" value="THJ75426.1"/>
    <property type="molecule type" value="Genomic_DNA"/>
</dbReference>
<dbReference type="InterPro" id="IPR000064">
    <property type="entry name" value="NLP_P60_dom"/>
</dbReference>
<dbReference type="Proteomes" id="UP000305282">
    <property type="component" value="Unassembled WGS sequence"/>
</dbReference>
<comment type="caution">
    <text evidence="8">The sequence shown here is derived from an EMBL/GenBank/DDBJ whole genome shotgun (WGS) entry which is preliminary data.</text>
</comment>
<dbReference type="SUPFAM" id="SSF54001">
    <property type="entry name" value="Cysteine proteinases"/>
    <property type="match status" value="1"/>
</dbReference>
<evidence type="ECO:0000256" key="6">
    <source>
        <dbReference type="SAM" id="MobiDB-lite"/>
    </source>
</evidence>
<dbReference type="Pfam" id="PF00877">
    <property type="entry name" value="NLPC_P60"/>
    <property type="match status" value="1"/>
</dbReference>
<evidence type="ECO:0000256" key="2">
    <source>
        <dbReference type="ARBA" id="ARBA00022670"/>
    </source>
</evidence>
<keyword evidence="3" id="KW-0378">Hydrolase</keyword>
<dbReference type="OrthoDB" id="3209655at2"/>
<dbReference type="InterPro" id="IPR051794">
    <property type="entry name" value="PG_Endopeptidase_C40"/>
</dbReference>